<keyword evidence="1" id="KW-0812">Transmembrane</keyword>
<evidence type="ECO:0000313" key="3">
    <source>
        <dbReference type="Proteomes" id="UP000450676"/>
    </source>
</evidence>
<feature type="transmembrane region" description="Helical" evidence="1">
    <location>
        <begin position="35"/>
        <end position="53"/>
    </location>
</feature>
<organism evidence="2 3">
    <name type="scientific">Pseudoduganella aquatica</name>
    <dbReference type="NCBI Taxonomy" id="2660641"/>
    <lineage>
        <taxon>Bacteria</taxon>
        <taxon>Pseudomonadati</taxon>
        <taxon>Pseudomonadota</taxon>
        <taxon>Betaproteobacteria</taxon>
        <taxon>Burkholderiales</taxon>
        <taxon>Oxalobacteraceae</taxon>
        <taxon>Telluria group</taxon>
        <taxon>Pseudoduganella</taxon>
    </lineage>
</organism>
<feature type="transmembrane region" description="Helical" evidence="1">
    <location>
        <begin position="92"/>
        <end position="110"/>
    </location>
</feature>
<keyword evidence="1" id="KW-1133">Transmembrane helix</keyword>
<accession>A0A7X4HIX7</accession>
<comment type="caution">
    <text evidence="2">The sequence shown here is derived from an EMBL/GenBank/DDBJ whole genome shotgun (WGS) entry which is preliminary data.</text>
</comment>
<evidence type="ECO:0000256" key="1">
    <source>
        <dbReference type="SAM" id="Phobius"/>
    </source>
</evidence>
<feature type="transmembrane region" description="Helical" evidence="1">
    <location>
        <begin position="140"/>
        <end position="158"/>
    </location>
</feature>
<reference evidence="2 3" key="1">
    <citation type="submission" date="2019-12" db="EMBL/GenBank/DDBJ databases">
        <title>Novel species isolated from a subtropical stream in China.</title>
        <authorList>
            <person name="Lu H."/>
        </authorList>
    </citation>
    <scope>NUCLEOTIDE SEQUENCE [LARGE SCALE GENOMIC DNA]</scope>
    <source>
        <strain evidence="2 3">FT127W</strain>
    </source>
</reference>
<keyword evidence="3" id="KW-1185">Reference proteome</keyword>
<evidence type="ECO:0000313" key="2">
    <source>
        <dbReference type="EMBL" id="MYN11327.1"/>
    </source>
</evidence>
<dbReference type="RefSeq" id="WP_161075595.1">
    <property type="nucleotide sequence ID" value="NZ_WWCU01000067.1"/>
</dbReference>
<name>A0A7X4HIX7_9BURK</name>
<proteinExistence type="predicted"/>
<feature type="transmembrane region" description="Helical" evidence="1">
    <location>
        <begin position="116"/>
        <end position="135"/>
    </location>
</feature>
<feature type="transmembrane region" description="Helical" evidence="1">
    <location>
        <begin position="59"/>
        <end position="77"/>
    </location>
</feature>
<dbReference type="AlphaFoldDB" id="A0A7X4HIX7"/>
<keyword evidence="1" id="KW-0472">Membrane</keyword>
<feature type="transmembrane region" description="Helical" evidence="1">
    <location>
        <begin position="164"/>
        <end position="181"/>
    </location>
</feature>
<gene>
    <name evidence="2" type="ORF">GTP77_28855</name>
</gene>
<sequence>MDIMDQQLAQAMLAEVEQTQQRSGRFLGYWRQGRIIQIWGLVWMAAHLATFFLPARSGSIWLVCDAVGFAATIWLRLRSRDAASSKHTDRRLLCAALILLLFGMLASLLIGPHGRAIEVLWTCMAMTGYMLYGLWAGLRWTVLGAAVMAASLAAYFCLGPWYDLAMAAAAGGGLLLGGTWIRNAR</sequence>
<dbReference type="EMBL" id="WWCU01000067">
    <property type="protein sequence ID" value="MYN11327.1"/>
    <property type="molecule type" value="Genomic_DNA"/>
</dbReference>
<dbReference type="Proteomes" id="UP000450676">
    <property type="component" value="Unassembled WGS sequence"/>
</dbReference>
<protein>
    <submittedName>
        <fullName evidence="2">Uncharacterized protein</fullName>
    </submittedName>
</protein>